<keyword evidence="5" id="KW-0418">Kinase</keyword>
<dbReference type="Pfam" id="PF12745">
    <property type="entry name" value="HGTP_anticodon2"/>
    <property type="match status" value="1"/>
</dbReference>
<feature type="compositionally biased region" description="Acidic residues" evidence="13">
    <location>
        <begin position="658"/>
        <end position="668"/>
    </location>
</feature>
<gene>
    <name evidence="16" type="ORF">NLI96_g7338</name>
</gene>
<dbReference type="SUPFAM" id="SSF54495">
    <property type="entry name" value="UBC-like"/>
    <property type="match status" value="1"/>
</dbReference>
<dbReference type="InterPro" id="IPR017441">
    <property type="entry name" value="Protein_kinase_ATP_BS"/>
</dbReference>
<protein>
    <recommendedName>
        <fullName evidence="1">non-specific serine/threonine protein kinase</fullName>
        <ecNumber evidence="1">2.7.11.1</ecNumber>
    </recommendedName>
</protein>
<proteinExistence type="inferred from homology"/>
<keyword evidence="4 11" id="KW-0547">Nucleotide-binding</keyword>
<dbReference type="EMBL" id="JANAWD010000297">
    <property type="protein sequence ID" value="KAJ3481924.1"/>
    <property type="molecule type" value="Genomic_DNA"/>
</dbReference>
<keyword evidence="2" id="KW-0723">Serine/threonine-protein kinase</keyword>
<evidence type="ECO:0000256" key="8">
    <source>
        <dbReference type="ARBA" id="ARBA00047899"/>
    </source>
</evidence>
<comment type="catalytic activity">
    <reaction evidence="8">
        <text>L-threonyl-[protein] + ATP = O-phospho-L-threonyl-[protein] + ADP + H(+)</text>
        <dbReference type="Rhea" id="RHEA:46608"/>
        <dbReference type="Rhea" id="RHEA-COMP:11060"/>
        <dbReference type="Rhea" id="RHEA-COMP:11605"/>
        <dbReference type="ChEBI" id="CHEBI:15378"/>
        <dbReference type="ChEBI" id="CHEBI:30013"/>
        <dbReference type="ChEBI" id="CHEBI:30616"/>
        <dbReference type="ChEBI" id="CHEBI:61977"/>
        <dbReference type="ChEBI" id="CHEBI:456216"/>
        <dbReference type="EC" id="2.7.11.1"/>
    </reaction>
</comment>
<evidence type="ECO:0000313" key="16">
    <source>
        <dbReference type="EMBL" id="KAJ3481924.1"/>
    </source>
</evidence>
<feature type="compositionally biased region" description="Polar residues" evidence="13">
    <location>
        <begin position="598"/>
        <end position="615"/>
    </location>
</feature>
<name>A0AAD5YC63_9APHY</name>
<dbReference type="Pfam" id="PF00069">
    <property type="entry name" value="Pkinase"/>
    <property type="match status" value="3"/>
</dbReference>
<feature type="region of interest" description="Disordered" evidence="13">
    <location>
        <begin position="598"/>
        <end position="629"/>
    </location>
</feature>
<reference evidence="16" key="1">
    <citation type="submission" date="2022-07" db="EMBL/GenBank/DDBJ databases">
        <title>Genome Sequence of Physisporinus lineatus.</title>
        <authorList>
            <person name="Buettner E."/>
        </authorList>
    </citation>
    <scope>NUCLEOTIDE SEQUENCE</scope>
    <source>
        <strain evidence="16">VT162</strain>
    </source>
</reference>
<keyword evidence="17" id="KW-1185">Reference proteome</keyword>
<comment type="caution">
    <text evidence="16">The sequence shown here is derived from an EMBL/GenBank/DDBJ whole genome shotgun (WGS) entry which is preliminary data.</text>
</comment>
<dbReference type="SMART" id="SM00220">
    <property type="entry name" value="S_TKc"/>
    <property type="match status" value="1"/>
</dbReference>
<evidence type="ECO:0000259" key="14">
    <source>
        <dbReference type="PROSITE" id="PS50011"/>
    </source>
</evidence>
<comment type="similarity">
    <text evidence="7">Belongs to the protein kinase superfamily. Ser/Thr protein kinase family. GCN2 subfamily.</text>
</comment>
<feature type="compositionally biased region" description="Basic and acidic residues" evidence="13">
    <location>
        <begin position="143"/>
        <end position="162"/>
    </location>
</feature>
<dbReference type="Pfam" id="PF05773">
    <property type="entry name" value="RWD"/>
    <property type="match status" value="1"/>
</dbReference>
<dbReference type="PROSITE" id="PS00108">
    <property type="entry name" value="PROTEIN_KINASE_ST"/>
    <property type="match status" value="1"/>
</dbReference>
<sequence length="1547" mass="173791">MDSSEDRQQLEITALKSIYDEDFIECPPPRAWKGATRLPEFIIRIRHPDESHSNKIYFNLHTKFPKTYPTLTYPIFTIQQPIFGLKPHDVTKLSNAIHAEAQSLKGNELVFQIITFAQDWLLTNVKPPAEVPGSLALQMTQRAHAEEEAKRQRERVEREEAQERATQRAEELQAELRVDAARQQVERERRLKARKRAMSDATEVPPLFDELAEITPTEIFTQVIEWDGVKFSAAEPIIEGVEIPFHLELLSRKKLKQVETELERLLQIRHNNIVVVLAVKLVMPHSSGPPRLVILTEARPSPTLQDVLDDCDYLREDRATDYIGQILSALNAIHTGDLVHRGLIPKWIGLAPPRLLGDSKQVKVFNVTYYVRLLDMHRSDPFGPNLSRYGDESQIPEGWQSKDVIESPLVYNRCRDLHSAGIVLIQMLLGRNVTSRYHDVHTALSGASISPTLRGMIFNMLFPVRKNAVTAFSLLAELRGATSSNGSRSPVISIAGPKTPVLPAFVGSPESDYFRAPPPKQSQSRWKSDWEELELLGKGAFGSVVKARNKIDERDYAVKKIKLRAAQNDSKIFREVNALSRLNHRFIVRYYTTWFEESSPTAPSSVASESGTSIPGSREPSVVDDSDPLRFNLDELDSGSKHSFPSIRFTHSGSPESSSDDAESDEVLSDDPFAPIIPKLQIAARMSPHPAPSRTLYIQMEFVERQTLKERIAEGLSEEDAWRLFQQIVDALVHMASLGILHRDIKLTNIFIDGKGDCKVGDFGLATSSLAAVDPSDLSLHVSTDTDMTLDVGTRLYIAPEVQSSKGGFRSHAKADLYSLGIVFFEMNHAFSTGAERIAVLEGLRRPDIIFPSTWEPRRERQRQIITWLLQHDPNARPTALELAQSPLVPARVEDDSLRNALKTMFNPESPHFQAVLSTLFCQNWKPSRGLLYDNDLEQADHATLLDIVHDRMVDIFRRHGAVHIEPALLMPSTNPEEEQQSKAIFIDRHGDPVALPNNAIAPFARLAARADTRRIKRYHIGDCFRPALLAGHPKPMKVAIFDIITPDVVNGHCVSAAEAIAVVNSCMETFANLEYEVRVSHSKILDVAFSRIPNELQSEVAKVLDQTKVSQSQKRAILLRKGVPRNIVDELEVLMDVDADVDSIIGKLERVSPQLLALIGDAIEDVRMTLQFTVASGVGNPVYFHPLFMISNPNPYFKNGILFEVVRRNKRSDILALGGRYDHIISRYASAKPKSDAVCAFAVQISLEKISMALASFQSVSQKTILKERKSYGYWSPRRCDVYVVSQQEGYLIDRLELTSMLWKNGISADLMYEFGLKDAEHENVVDQCSREGILFIVYPRPRIARKDQLAFKVKSVLKGTEHEGAKTFLVCRLVAHIFVLVARHELVSFLHQQIAEQKRIDASFSGVPLIEEGSSSLAAPKDVANPVDVQLVLPGDAKKQRKQTKQILLDKAFEFGVNLKKAFLHGGVPVIAVDVPPVTFEQLTKNCNWVTDDDAWKPILATFPTQHTQYALQLRDAVAKRKEDGLEFAMLFAVREEKPSLLVLN</sequence>
<dbReference type="InterPro" id="IPR008271">
    <property type="entry name" value="Ser/Thr_kinase_AS"/>
</dbReference>
<dbReference type="PANTHER" id="PTHR11042:SF136">
    <property type="entry name" value="EIF-2-ALPHA KINASE GCN2"/>
    <property type="match status" value="1"/>
</dbReference>
<dbReference type="Gene3D" id="3.40.50.800">
    <property type="entry name" value="Anticodon-binding domain"/>
    <property type="match status" value="1"/>
</dbReference>
<dbReference type="PROSITE" id="PS00107">
    <property type="entry name" value="PROTEIN_KINASE_ATP"/>
    <property type="match status" value="1"/>
</dbReference>
<evidence type="ECO:0000256" key="4">
    <source>
        <dbReference type="ARBA" id="ARBA00022741"/>
    </source>
</evidence>
<dbReference type="InterPro" id="IPR006575">
    <property type="entry name" value="RWD_dom"/>
</dbReference>
<dbReference type="InterPro" id="IPR000719">
    <property type="entry name" value="Prot_kinase_dom"/>
</dbReference>
<dbReference type="InterPro" id="IPR041715">
    <property type="entry name" value="HisRS-like_core"/>
</dbReference>
<dbReference type="SMART" id="SM00591">
    <property type="entry name" value="RWD"/>
    <property type="match status" value="1"/>
</dbReference>
<feature type="binding site" evidence="12">
    <location>
        <position position="560"/>
    </location>
    <ligand>
        <name>ATP</name>
        <dbReference type="ChEBI" id="CHEBI:30616"/>
    </ligand>
</feature>
<accession>A0AAD5YC63</accession>
<feature type="domain" description="RWD" evidence="15">
    <location>
        <begin position="10"/>
        <end position="124"/>
    </location>
</feature>
<dbReference type="InterPro" id="IPR036621">
    <property type="entry name" value="Anticodon-bd_dom_sf"/>
</dbReference>
<evidence type="ECO:0000313" key="17">
    <source>
        <dbReference type="Proteomes" id="UP001212997"/>
    </source>
</evidence>
<dbReference type="PANTHER" id="PTHR11042">
    <property type="entry name" value="EUKARYOTIC TRANSLATION INITIATION FACTOR 2-ALPHA KINASE EIF2-ALPHA KINASE -RELATED"/>
    <property type="match status" value="1"/>
</dbReference>
<feature type="region of interest" description="Disordered" evidence="13">
    <location>
        <begin position="142"/>
        <end position="162"/>
    </location>
</feature>
<dbReference type="PROSITE" id="PS50908">
    <property type="entry name" value="RWD"/>
    <property type="match status" value="1"/>
</dbReference>
<dbReference type="GO" id="GO:0004694">
    <property type="term" value="F:eukaryotic translation initiation factor 2alpha kinase activity"/>
    <property type="evidence" value="ECO:0007669"/>
    <property type="project" value="InterPro"/>
</dbReference>
<dbReference type="Gene3D" id="3.30.200.20">
    <property type="entry name" value="Phosphorylase Kinase, domain 1"/>
    <property type="match status" value="1"/>
</dbReference>
<feature type="domain" description="Protein kinase" evidence="14">
    <location>
        <begin position="530"/>
        <end position="889"/>
    </location>
</feature>
<evidence type="ECO:0000256" key="1">
    <source>
        <dbReference type="ARBA" id="ARBA00012513"/>
    </source>
</evidence>
<evidence type="ECO:0000256" key="12">
    <source>
        <dbReference type="PROSITE-ProRule" id="PRU10141"/>
    </source>
</evidence>
<evidence type="ECO:0000256" key="3">
    <source>
        <dbReference type="ARBA" id="ARBA00022679"/>
    </source>
</evidence>
<feature type="active site" description="Proton acceptor" evidence="10">
    <location>
        <position position="744"/>
    </location>
</feature>
<dbReference type="Proteomes" id="UP001212997">
    <property type="component" value="Unassembled WGS sequence"/>
</dbReference>
<evidence type="ECO:0000256" key="2">
    <source>
        <dbReference type="ARBA" id="ARBA00022527"/>
    </source>
</evidence>
<evidence type="ECO:0000256" key="7">
    <source>
        <dbReference type="ARBA" id="ARBA00037982"/>
    </source>
</evidence>
<dbReference type="InterPro" id="IPR024435">
    <property type="entry name" value="HisRS-related_dom"/>
</dbReference>
<keyword evidence="3" id="KW-0808">Transferase</keyword>
<evidence type="ECO:0000256" key="10">
    <source>
        <dbReference type="PIRSR" id="PIRSR000660-1"/>
    </source>
</evidence>
<dbReference type="SUPFAM" id="SSF55681">
    <property type="entry name" value="Class II aaRS and biotin synthetases"/>
    <property type="match status" value="1"/>
</dbReference>
<dbReference type="Gene3D" id="1.10.510.10">
    <property type="entry name" value="Transferase(Phosphotransferase) domain 1"/>
    <property type="match status" value="2"/>
</dbReference>
<dbReference type="GO" id="GO:0005829">
    <property type="term" value="C:cytosol"/>
    <property type="evidence" value="ECO:0007669"/>
    <property type="project" value="TreeGrafter"/>
</dbReference>
<dbReference type="InterPro" id="IPR011009">
    <property type="entry name" value="Kinase-like_dom_sf"/>
</dbReference>
<dbReference type="GO" id="GO:1990625">
    <property type="term" value="P:negative regulation of cytoplasmic translational initiation in response to stress"/>
    <property type="evidence" value="ECO:0007669"/>
    <property type="project" value="TreeGrafter"/>
</dbReference>
<dbReference type="Gene3D" id="3.30.930.10">
    <property type="entry name" value="Bira Bifunctional Protein, Domain 2"/>
    <property type="match status" value="1"/>
</dbReference>
<dbReference type="InterPro" id="IPR016135">
    <property type="entry name" value="UBQ-conjugating_enzyme/RWD"/>
</dbReference>
<dbReference type="InterPro" id="IPR050339">
    <property type="entry name" value="CC_SR_Kinase"/>
</dbReference>
<dbReference type="InterPro" id="IPR045864">
    <property type="entry name" value="aa-tRNA-synth_II/BPL/LPL"/>
</dbReference>
<dbReference type="GO" id="GO:0000077">
    <property type="term" value="P:DNA damage checkpoint signaling"/>
    <property type="evidence" value="ECO:0007669"/>
    <property type="project" value="InterPro"/>
</dbReference>
<dbReference type="InterPro" id="IPR016255">
    <property type="entry name" value="Gcn2"/>
</dbReference>
<dbReference type="PROSITE" id="PS50011">
    <property type="entry name" value="PROTEIN_KINASE_DOM"/>
    <property type="match status" value="2"/>
</dbReference>
<dbReference type="GO" id="GO:0005634">
    <property type="term" value="C:nucleus"/>
    <property type="evidence" value="ECO:0007669"/>
    <property type="project" value="TreeGrafter"/>
</dbReference>
<feature type="domain" description="Protein kinase" evidence="14">
    <location>
        <begin position="209"/>
        <end position="492"/>
    </location>
</feature>
<evidence type="ECO:0000256" key="11">
    <source>
        <dbReference type="PIRSR" id="PIRSR000660-2"/>
    </source>
</evidence>
<dbReference type="CDD" id="cd23823">
    <property type="entry name" value="RWD_GCN2"/>
    <property type="match status" value="1"/>
</dbReference>
<dbReference type="EC" id="2.7.11.1" evidence="1"/>
<dbReference type="Gene3D" id="3.10.110.10">
    <property type="entry name" value="Ubiquitin Conjugating Enzyme"/>
    <property type="match status" value="1"/>
</dbReference>
<evidence type="ECO:0000256" key="13">
    <source>
        <dbReference type="SAM" id="MobiDB-lite"/>
    </source>
</evidence>
<dbReference type="PIRSF" id="PIRSF000660">
    <property type="entry name" value="Ser/Thr_PK_GCN2"/>
    <property type="match status" value="1"/>
</dbReference>
<dbReference type="CDD" id="cd14046">
    <property type="entry name" value="STKc_EIF2AK4_GCN2_rpt2"/>
    <property type="match status" value="1"/>
</dbReference>
<dbReference type="Pfam" id="PF13393">
    <property type="entry name" value="tRNA-synt_His"/>
    <property type="match status" value="1"/>
</dbReference>
<keyword evidence="6 11" id="KW-0067">ATP-binding</keyword>
<evidence type="ECO:0000256" key="9">
    <source>
        <dbReference type="ARBA" id="ARBA00048679"/>
    </source>
</evidence>
<evidence type="ECO:0000259" key="15">
    <source>
        <dbReference type="PROSITE" id="PS50908"/>
    </source>
</evidence>
<feature type="binding site" evidence="11">
    <location>
        <begin position="536"/>
        <end position="544"/>
    </location>
    <ligand>
        <name>ATP</name>
        <dbReference type="ChEBI" id="CHEBI:30616"/>
    </ligand>
</feature>
<comment type="catalytic activity">
    <reaction evidence="9">
        <text>L-seryl-[protein] + ATP = O-phospho-L-seryl-[protein] + ADP + H(+)</text>
        <dbReference type="Rhea" id="RHEA:17989"/>
        <dbReference type="Rhea" id="RHEA-COMP:9863"/>
        <dbReference type="Rhea" id="RHEA-COMP:11604"/>
        <dbReference type="ChEBI" id="CHEBI:15378"/>
        <dbReference type="ChEBI" id="CHEBI:29999"/>
        <dbReference type="ChEBI" id="CHEBI:30616"/>
        <dbReference type="ChEBI" id="CHEBI:83421"/>
        <dbReference type="ChEBI" id="CHEBI:456216"/>
        <dbReference type="EC" id="2.7.11.1"/>
    </reaction>
</comment>
<feature type="region of interest" description="Disordered" evidence="13">
    <location>
        <begin position="644"/>
        <end position="668"/>
    </location>
</feature>
<dbReference type="SUPFAM" id="SSF56112">
    <property type="entry name" value="Protein kinase-like (PK-like)"/>
    <property type="match status" value="2"/>
</dbReference>
<feature type="binding site" evidence="11">
    <location>
        <position position="559"/>
    </location>
    <ligand>
        <name>ATP</name>
        <dbReference type="ChEBI" id="CHEBI:30616"/>
    </ligand>
</feature>
<organism evidence="16 17">
    <name type="scientific">Meripilus lineatus</name>
    <dbReference type="NCBI Taxonomy" id="2056292"/>
    <lineage>
        <taxon>Eukaryota</taxon>
        <taxon>Fungi</taxon>
        <taxon>Dikarya</taxon>
        <taxon>Basidiomycota</taxon>
        <taxon>Agaricomycotina</taxon>
        <taxon>Agaricomycetes</taxon>
        <taxon>Polyporales</taxon>
        <taxon>Meripilaceae</taxon>
        <taxon>Meripilus</taxon>
    </lineage>
</organism>
<evidence type="ECO:0000256" key="5">
    <source>
        <dbReference type="ARBA" id="ARBA00022777"/>
    </source>
</evidence>
<evidence type="ECO:0000256" key="6">
    <source>
        <dbReference type="ARBA" id="ARBA00022840"/>
    </source>
</evidence>
<dbReference type="GO" id="GO:0005524">
    <property type="term" value="F:ATP binding"/>
    <property type="evidence" value="ECO:0007669"/>
    <property type="project" value="UniProtKB-UniRule"/>
</dbReference>